<proteinExistence type="inferred from homology"/>
<evidence type="ECO:0000256" key="2">
    <source>
        <dbReference type="SAM" id="SignalP"/>
    </source>
</evidence>
<dbReference type="EMBL" id="CP137852">
    <property type="protein sequence ID" value="WPB87535.1"/>
    <property type="molecule type" value="Genomic_DNA"/>
</dbReference>
<feature type="signal peptide" evidence="2">
    <location>
        <begin position="1"/>
        <end position="21"/>
    </location>
</feature>
<dbReference type="InterPro" id="IPR005064">
    <property type="entry name" value="BUG"/>
</dbReference>
<evidence type="ECO:0000313" key="3">
    <source>
        <dbReference type="EMBL" id="WPB87535.1"/>
    </source>
</evidence>
<dbReference type="Gene3D" id="3.40.190.10">
    <property type="entry name" value="Periplasmic binding protein-like II"/>
    <property type="match status" value="1"/>
</dbReference>
<dbReference type="Proteomes" id="UP001305521">
    <property type="component" value="Chromosome"/>
</dbReference>
<protein>
    <submittedName>
        <fullName evidence="3">Tripartite tricarboxylate transporter substrate binding protein</fullName>
    </submittedName>
</protein>
<evidence type="ECO:0000313" key="4">
    <source>
        <dbReference type="Proteomes" id="UP001305521"/>
    </source>
</evidence>
<dbReference type="Gene3D" id="3.40.190.150">
    <property type="entry name" value="Bordetella uptake gene, domain 1"/>
    <property type="match status" value="1"/>
</dbReference>
<dbReference type="InterPro" id="IPR042100">
    <property type="entry name" value="Bug_dom1"/>
</dbReference>
<accession>A0ABZ0PQZ8</accession>
<evidence type="ECO:0000256" key="1">
    <source>
        <dbReference type="ARBA" id="ARBA00006987"/>
    </source>
</evidence>
<dbReference type="Pfam" id="PF03401">
    <property type="entry name" value="TctC"/>
    <property type="match status" value="1"/>
</dbReference>
<keyword evidence="4" id="KW-1185">Reference proteome</keyword>
<dbReference type="PANTHER" id="PTHR42928">
    <property type="entry name" value="TRICARBOXYLATE-BINDING PROTEIN"/>
    <property type="match status" value="1"/>
</dbReference>
<reference evidence="3 4" key="1">
    <citation type="submission" date="2023-11" db="EMBL/GenBank/DDBJ databases">
        <title>Arctic aerobic anoxygenic photoheterotroph Sediminicoccus rosea KRV36 adapts its photosynthesis to long days of polar summer.</title>
        <authorList>
            <person name="Tomasch J."/>
            <person name="Kopejtka K."/>
            <person name="Bily T."/>
            <person name="Gardiner A.T."/>
            <person name="Gardian Z."/>
            <person name="Shivaramu S."/>
            <person name="Koblizek M."/>
            <person name="Engelhardt F."/>
            <person name="Kaftan D."/>
        </authorList>
    </citation>
    <scope>NUCLEOTIDE SEQUENCE [LARGE SCALE GENOMIC DNA]</scope>
    <source>
        <strain evidence="3 4">R-30</strain>
    </source>
</reference>
<sequence length="322" mass="33827">MSLKRRHLLLTPLAMPALATAQTDEPWPSRPIRCIVPFPAGGGTDLAARIATRRLSEALGQPIVIENRPGAGGTIGSNAVARAAPDGYTIGVATTSTHPVATVLQRDVPYDPVTSFTAITMLGTTPYVLVAGRAVPAGNLAEFLAHARARPGQVSYASVGVTTLGYLLTRQFEMLTGISMHHVPYRGSSQVYPDLLNGTVGVLLDNPPASAAMVRDGQLKAFAVTQRSNLLPGVPTFESLGVAGFDAVFWYGLVAPAGLPPAMAARMQQALAAHFLTDAGRAEMRASDIEPVMSAPAAFAASIAADSARWRALAQRLDIRPE</sequence>
<keyword evidence="2" id="KW-0732">Signal</keyword>
<dbReference type="PIRSF" id="PIRSF017082">
    <property type="entry name" value="YflP"/>
    <property type="match status" value="1"/>
</dbReference>
<name>A0ABZ0PQZ8_9PROT</name>
<organism evidence="3 4">
    <name type="scientific">Sediminicoccus rosea</name>
    <dbReference type="NCBI Taxonomy" id="1225128"/>
    <lineage>
        <taxon>Bacteria</taxon>
        <taxon>Pseudomonadati</taxon>
        <taxon>Pseudomonadota</taxon>
        <taxon>Alphaproteobacteria</taxon>
        <taxon>Acetobacterales</taxon>
        <taxon>Roseomonadaceae</taxon>
        <taxon>Sediminicoccus</taxon>
    </lineage>
</organism>
<dbReference type="SUPFAM" id="SSF53850">
    <property type="entry name" value="Periplasmic binding protein-like II"/>
    <property type="match status" value="1"/>
</dbReference>
<gene>
    <name evidence="3" type="ORF">R9Z33_11800</name>
</gene>
<dbReference type="PANTHER" id="PTHR42928:SF5">
    <property type="entry name" value="BLR1237 PROTEIN"/>
    <property type="match status" value="1"/>
</dbReference>
<dbReference type="CDD" id="cd07012">
    <property type="entry name" value="PBP2_Bug_TTT"/>
    <property type="match status" value="1"/>
</dbReference>
<feature type="chain" id="PRO_5047274546" evidence="2">
    <location>
        <begin position="22"/>
        <end position="322"/>
    </location>
</feature>
<dbReference type="RefSeq" id="WP_318651487.1">
    <property type="nucleotide sequence ID" value="NZ_CP137852.1"/>
</dbReference>
<comment type="similarity">
    <text evidence="1">Belongs to the UPF0065 (bug) family.</text>
</comment>